<dbReference type="AlphaFoldDB" id="A0ABD2QLF8"/>
<dbReference type="EMBL" id="JBJKFK010000057">
    <property type="protein sequence ID" value="KAL3320369.1"/>
    <property type="molecule type" value="Genomic_DNA"/>
</dbReference>
<proteinExistence type="predicted"/>
<protein>
    <submittedName>
        <fullName evidence="2">Uncharacterized protein</fullName>
    </submittedName>
</protein>
<evidence type="ECO:0000313" key="2">
    <source>
        <dbReference type="EMBL" id="KAL3320369.1"/>
    </source>
</evidence>
<evidence type="ECO:0000313" key="3">
    <source>
        <dbReference type="Proteomes" id="UP001626550"/>
    </source>
</evidence>
<feature type="transmembrane region" description="Helical" evidence="1">
    <location>
        <begin position="62"/>
        <end position="81"/>
    </location>
</feature>
<sequence length="88" mass="10161">MTYHLDFYMTYMMRWPEYNRVALSPTLTCFENAGVAHPQPSYPLKGPVHKLDQDPIKGKLSRNLHMSVFHFGIASFILLLLTGNYSKL</sequence>
<keyword evidence="1" id="KW-0472">Membrane</keyword>
<accession>A0ABD2QLF8</accession>
<keyword evidence="3" id="KW-1185">Reference proteome</keyword>
<comment type="caution">
    <text evidence="2">The sequence shown here is derived from an EMBL/GenBank/DDBJ whole genome shotgun (WGS) entry which is preliminary data.</text>
</comment>
<reference evidence="2 3" key="1">
    <citation type="submission" date="2024-11" db="EMBL/GenBank/DDBJ databases">
        <title>Adaptive evolution of stress response genes in parasites aligns with host niche diversity.</title>
        <authorList>
            <person name="Hahn C."/>
            <person name="Resl P."/>
        </authorList>
    </citation>
    <scope>NUCLEOTIDE SEQUENCE [LARGE SCALE GENOMIC DNA]</scope>
    <source>
        <strain evidence="2">EGGRZ-B1_66</strain>
        <tissue evidence="2">Body</tissue>
    </source>
</reference>
<keyword evidence="1" id="KW-1133">Transmembrane helix</keyword>
<keyword evidence="1" id="KW-0812">Transmembrane</keyword>
<dbReference type="Proteomes" id="UP001626550">
    <property type="component" value="Unassembled WGS sequence"/>
</dbReference>
<evidence type="ECO:0000256" key="1">
    <source>
        <dbReference type="SAM" id="Phobius"/>
    </source>
</evidence>
<gene>
    <name evidence="2" type="ORF">Ciccas_000959</name>
</gene>
<name>A0ABD2QLF8_9PLAT</name>
<organism evidence="2 3">
    <name type="scientific">Cichlidogyrus casuarinus</name>
    <dbReference type="NCBI Taxonomy" id="1844966"/>
    <lineage>
        <taxon>Eukaryota</taxon>
        <taxon>Metazoa</taxon>
        <taxon>Spiralia</taxon>
        <taxon>Lophotrochozoa</taxon>
        <taxon>Platyhelminthes</taxon>
        <taxon>Monogenea</taxon>
        <taxon>Monopisthocotylea</taxon>
        <taxon>Dactylogyridea</taxon>
        <taxon>Ancyrocephalidae</taxon>
        <taxon>Cichlidogyrus</taxon>
    </lineage>
</organism>